<accession>A0ABS2TRU5</accession>
<dbReference type="EMBL" id="JADKYB010000008">
    <property type="protein sequence ID" value="MBM9506054.1"/>
    <property type="molecule type" value="Genomic_DNA"/>
</dbReference>
<proteinExistence type="inferred from homology"/>
<keyword evidence="3" id="KW-0813">Transport</keyword>
<dbReference type="PANTHER" id="PTHR30532">
    <property type="entry name" value="IRON III DICITRATE-BINDING PERIPLASMIC PROTEIN"/>
    <property type="match status" value="1"/>
</dbReference>
<evidence type="ECO:0000256" key="1">
    <source>
        <dbReference type="ARBA" id="ARBA00004196"/>
    </source>
</evidence>
<comment type="subcellular location">
    <subcellularLocation>
        <location evidence="1">Cell envelope</location>
    </subcellularLocation>
</comment>
<feature type="region of interest" description="Disordered" evidence="5">
    <location>
        <begin position="1"/>
        <end position="24"/>
    </location>
</feature>
<protein>
    <submittedName>
        <fullName evidence="7">ABC transporter substrate-binding protein</fullName>
    </submittedName>
</protein>
<dbReference type="InterPro" id="IPR002491">
    <property type="entry name" value="ABC_transptr_periplasmic_BD"/>
</dbReference>
<feature type="region of interest" description="Disordered" evidence="5">
    <location>
        <begin position="45"/>
        <end position="67"/>
    </location>
</feature>
<comment type="similarity">
    <text evidence="2">Belongs to the bacterial solute-binding protein 8 family.</text>
</comment>
<reference evidence="7 8" key="1">
    <citation type="submission" date="2021-01" db="EMBL/GenBank/DDBJ databases">
        <title>Streptomyces acididurans sp. nov., isolated from a peat swamp forest soil.</title>
        <authorList>
            <person name="Chantavorakit T."/>
            <person name="Duangmal K."/>
        </authorList>
    </citation>
    <scope>NUCLEOTIDE SEQUENCE [LARGE SCALE GENOMIC DNA]</scope>
    <source>
        <strain evidence="7 8">KK5PA1</strain>
    </source>
</reference>
<dbReference type="InterPro" id="IPR051313">
    <property type="entry name" value="Bact_iron-sidero_bind"/>
</dbReference>
<evidence type="ECO:0000256" key="5">
    <source>
        <dbReference type="SAM" id="MobiDB-lite"/>
    </source>
</evidence>
<keyword evidence="4" id="KW-0732">Signal</keyword>
<dbReference type="InterPro" id="IPR006311">
    <property type="entry name" value="TAT_signal"/>
</dbReference>
<dbReference type="PANTHER" id="PTHR30532:SF24">
    <property type="entry name" value="FERRIC ENTEROBACTIN-BINDING PERIPLASMIC PROTEIN FEPB"/>
    <property type="match status" value="1"/>
</dbReference>
<evidence type="ECO:0000256" key="2">
    <source>
        <dbReference type="ARBA" id="ARBA00008814"/>
    </source>
</evidence>
<feature type="compositionally biased region" description="Low complexity" evidence="5">
    <location>
        <begin position="45"/>
        <end position="64"/>
    </location>
</feature>
<organism evidence="7 8">
    <name type="scientific">Actinacidiphila acididurans</name>
    <dbReference type="NCBI Taxonomy" id="2784346"/>
    <lineage>
        <taxon>Bacteria</taxon>
        <taxon>Bacillati</taxon>
        <taxon>Actinomycetota</taxon>
        <taxon>Actinomycetes</taxon>
        <taxon>Kitasatosporales</taxon>
        <taxon>Streptomycetaceae</taxon>
        <taxon>Actinacidiphila</taxon>
    </lineage>
</organism>
<sequence>MHSSRSTPVRSPRSTPAPGLPLSRRGLLAAGGTLGLGALLSACGSSSDGPAPTAAPAKDTATGPWTFTDDRKQTVRLPHRPANLVAYVGAAAALHDYGVECAGVFGPTTLAGGGADAQAGDLDVTKLTVLGNTWGEFGVEKYAALSPGLLISHIYQPPTLWYVPDQSAKKVLAIAPSVGIDVAGVPLTTPLRRYADLAAALGADLASTANAAQKTRFDTASAALRSAAKTARAAGIKVMAASAAADSFYVSTPSSAADLTYYRGLGVDFVVPNKVQGGFFETLSWETADKYKADVIMLDNRTATLQPKDLTGKPTWNRLPAVAAGQVTGWPSEPIFSYAKCADRIEALTKALSAAKKVS</sequence>
<evidence type="ECO:0000256" key="4">
    <source>
        <dbReference type="ARBA" id="ARBA00022729"/>
    </source>
</evidence>
<name>A0ABS2TRU5_9ACTN</name>
<evidence type="ECO:0000313" key="7">
    <source>
        <dbReference type="EMBL" id="MBM9506054.1"/>
    </source>
</evidence>
<dbReference type="Proteomes" id="UP000749040">
    <property type="component" value="Unassembled WGS sequence"/>
</dbReference>
<feature type="domain" description="Fe/B12 periplasmic-binding" evidence="6">
    <location>
        <begin position="132"/>
        <end position="333"/>
    </location>
</feature>
<evidence type="ECO:0000313" key="8">
    <source>
        <dbReference type="Proteomes" id="UP000749040"/>
    </source>
</evidence>
<keyword evidence="8" id="KW-1185">Reference proteome</keyword>
<dbReference type="PROSITE" id="PS51318">
    <property type="entry name" value="TAT"/>
    <property type="match status" value="1"/>
</dbReference>
<dbReference type="Pfam" id="PF01497">
    <property type="entry name" value="Peripla_BP_2"/>
    <property type="match status" value="1"/>
</dbReference>
<evidence type="ECO:0000256" key="3">
    <source>
        <dbReference type="ARBA" id="ARBA00022448"/>
    </source>
</evidence>
<comment type="caution">
    <text evidence="7">The sequence shown here is derived from an EMBL/GenBank/DDBJ whole genome shotgun (WGS) entry which is preliminary data.</text>
</comment>
<dbReference type="SUPFAM" id="SSF53807">
    <property type="entry name" value="Helical backbone' metal receptor"/>
    <property type="match status" value="1"/>
</dbReference>
<gene>
    <name evidence="7" type="ORF">ITX44_16145</name>
</gene>
<dbReference type="Gene3D" id="3.40.50.1980">
    <property type="entry name" value="Nitrogenase molybdenum iron protein domain"/>
    <property type="match status" value="2"/>
</dbReference>
<evidence type="ECO:0000259" key="6">
    <source>
        <dbReference type="Pfam" id="PF01497"/>
    </source>
</evidence>